<gene>
    <name evidence="2" type="ORF">NEF87_003541</name>
</gene>
<dbReference type="EMBL" id="CP104013">
    <property type="protein sequence ID" value="UYP47256.1"/>
    <property type="molecule type" value="Genomic_DNA"/>
</dbReference>
<keyword evidence="1" id="KW-0472">Membrane</keyword>
<dbReference type="Proteomes" id="UP001208689">
    <property type="component" value="Chromosome"/>
</dbReference>
<keyword evidence="3" id="KW-1185">Reference proteome</keyword>
<name>A0ABY6HV38_9ARCH</name>
<reference evidence="2" key="1">
    <citation type="submission" date="2022-09" db="EMBL/GenBank/DDBJ databases">
        <title>Actin cytoskeleton and complex cell architecture in an #Asgard archaeon.</title>
        <authorList>
            <person name="Ponce Toledo R.I."/>
            <person name="Schleper C."/>
            <person name="Rodrigues Oliveira T."/>
            <person name="Wollweber F."/>
            <person name="Xu J."/>
            <person name="Rittmann S."/>
            <person name="Klingl A."/>
            <person name="Pilhofer M."/>
        </authorList>
    </citation>
    <scope>NUCLEOTIDE SEQUENCE</scope>
    <source>
        <strain evidence="2">B-35</strain>
    </source>
</reference>
<evidence type="ECO:0000313" key="3">
    <source>
        <dbReference type="Proteomes" id="UP001208689"/>
    </source>
</evidence>
<feature type="transmembrane region" description="Helical" evidence="1">
    <location>
        <begin position="97"/>
        <end position="116"/>
    </location>
</feature>
<keyword evidence="1" id="KW-1133">Transmembrane helix</keyword>
<keyword evidence="1" id="KW-0812">Transmembrane</keyword>
<evidence type="ECO:0000313" key="2">
    <source>
        <dbReference type="EMBL" id="UYP47256.1"/>
    </source>
</evidence>
<proteinExistence type="predicted"/>
<accession>A0ABY6HV38</accession>
<evidence type="ECO:0000256" key="1">
    <source>
        <dbReference type="SAM" id="Phobius"/>
    </source>
</evidence>
<feature type="transmembrane region" description="Helical" evidence="1">
    <location>
        <begin position="6"/>
        <end position="24"/>
    </location>
</feature>
<evidence type="ECO:0008006" key="4">
    <source>
        <dbReference type="Google" id="ProtNLM"/>
    </source>
</evidence>
<sequence length="371" mass="43668">MILIVSGGGVIFLFLISVHFLKLYKEWKFKYYILYFWGILFFAITSANRLIGIFLISSDIPYFHEFLMIAHLLMHIAILIIYLVELSTITSKFNFRYTVYPIFFGMKFIILLFPQFSYPAHIESLHINYLVPVDPNLFFFDILLFLPIMELMIKFIQKAREQYFNDSQGINFRNFFLVILVYVICYLVSFISTEVWKYFLIEFGCLVLYFGIWIVIRNDSTFFLLSRARVSQILITEKKPTGIPVGQIRFDGKKENANMLSSILQTIPHLLKAPLELTLGTVKAEFSLIRFGSTWIIIEFYQDYFGFLFIDRDDEVAYHSLHRILTTTIESWEKALLDDRSPNEPFGAEKMSKILSKIDFNLPIIQRKKES</sequence>
<organism evidence="2 3">
    <name type="scientific">Candidatus Lokiarchaeum ossiferum</name>
    <dbReference type="NCBI Taxonomy" id="2951803"/>
    <lineage>
        <taxon>Archaea</taxon>
        <taxon>Promethearchaeati</taxon>
        <taxon>Promethearchaeota</taxon>
        <taxon>Promethearchaeia</taxon>
        <taxon>Promethearchaeales</taxon>
        <taxon>Promethearchaeaceae</taxon>
        <taxon>Candidatus Lokiarchaeum</taxon>
    </lineage>
</organism>
<feature type="transmembrane region" description="Helical" evidence="1">
    <location>
        <begin position="198"/>
        <end position="216"/>
    </location>
</feature>
<feature type="transmembrane region" description="Helical" evidence="1">
    <location>
        <begin position="136"/>
        <end position="153"/>
    </location>
</feature>
<feature type="transmembrane region" description="Helical" evidence="1">
    <location>
        <begin position="62"/>
        <end position="85"/>
    </location>
</feature>
<feature type="transmembrane region" description="Helical" evidence="1">
    <location>
        <begin position="174"/>
        <end position="192"/>
    </location>
</feature>
<feature type="transmembrane region" description="Helical" evidence="1">
    <location>
        <begin position="31"/>
        <end position="56"/>
    </location>
</feature>
<protein>
    <recommendedName>
        <fullName evidence="4">Histidine kinase N-terminal 7TM region domain-containing protein</fullName>
    </recommendedName>
</protein>